<feature type="transmembrane region" description="Helical" evidence="7">
    <location>
        <begin position="359"/>
        <end position="381"/>
    </location>
</feature>
<evidence type="ECO:0000313" key="11">
    <source>
        <dbReference type="Proteomes" id="UP000436468"/>
    </source>
</evidence>
<feature type="transmembrane region" description="Helical" evidence="7">
    <location>
        <begin position="215"/>
        <end position="237"/>
    </location>
</feature>
<keyword evidence="2 5" id="KW-0812">Transmembrane</keyword>
<reference evidence="10 11" key="1">
    <citation type="submission" date="2019-12" db="EMBL/GenBank/DDBJ databases">
        <title>Draft genome sequences Bradyrhizobium cajani AMBPC1010, Bradyrhizobium pachyrhizi AMBPC1040 and Bradyrhizobium yuanmingense ALSPC3051, three plant growth promoting strains isolated from nodules of Cajanus cajan L. in Dominican Republic.</title>
        <authorList>
            <person name="Flores-Felix J.D."/>
            <person name="Araujo J."/>
            <person name="Diaz-Alcantara C."/>
            <person name="Gonzalez-Andres F."/>
            <person name="Velazquez E."/>
        </authorList>
    </citation>
    <scope>NUCLEOTIDE SEQUENCE [LARGE SCALE GENOMIC DNA]</scope>
    <source>
        <strain evidence="10 11">1040</strain>
    </source>
</reference>
<feature type="domain" description="NADH:quinone oxidoreductase/Mrp antiporter transmembrane" evidence="8">
    <location>
        <begin position="178"/>
        <end position="469"/>
    </location>
</feature>
<dbReference type="InterPro" id="IPR001516">
    <property type="entry name" value="Proton_antipo_N"/>
</dbReference>
<feature type="transmembrane region" description="Helical" evidence="7">
    <location>
        <begin position="665"/>
        <end position="685"/>
    </location>
</feature>
<feature type="compositionally biased region" description="Basic and acidic residues" evidence="6">
    <location>
        <begin position="34"/>
        <end position="66"/>
    </location>
</feature>
<feature type="transmembrane region" description="Helical" evidence="7">
    <location>
        <begin position="301"/>
        <end position="319"/>
    </location>
</feature>
<feature type="transmembrane region" description="Helical" evidence="7">
    <location>
        <begin position="75"/>
        <end position="95"/>
    </location>
</feature>
<feature type="transmembrane region" description="Helical" evidence="7">
    <location>
        <begin position="130"/>
        <end position="149"/>
    </location>
</feature>
<dbReference type="Gene3D" id="1.20.5.2700">
    <property type="match status" value="1"/>
</dbReference>
<dbReference type="PANTHER" id="PTHR42829">
    <property type="entry name" value="NADH-UBIQUINONE OXIDOREDUCTASE CHAIN 5"/>
    <property type="match status" value="1"/>
</dbReference>
<feature type="transmembrane region" description="Helical" evidence="7">
    <location>
        <begin position="428"/>
        <end position="448"/>
    </location>
</feature>
<dbReference type="InterPro" id="IPR001750">
    <property type="entry name" value="ND/Mrp_TM"/>
</dbReference>
<comment type="subcellular location">
    <subcellularLocation>
        <location evidence="1">Endomembrane system</location>
        <topology evidence="1">Multi-pass membrane protein</topology>
    </subcellularLocation>
    <subcellularLocation>
        <location evidence="5">Membrane</location>
        <topology evidence="5">Multi-pass membrane protein</topology>
    </subcellularLocation>
</comment>
<feature type="domain" description="NADH-Ubiquinone oxidoreductase (complex I) chain 5 N-terminal" evidence="9">
    <location>
        <begin position="112"/>
        <end position="162"/>
    </location>
</feature>
<feature type="transmembrane region" description="Helical" evidence="7">
    <location>
        <begin position="257"/>
        <end position="280"/>
    </location>
</feature>
<dbReference type="GO" id="GO:0016020">
    <property type="term" value="C:membrane"/>
    <property type="evidence" value="ECO:0007669"/>
    <property type="project" value="UniProtKB-SubCell"/>
</dbReference>
<feature type="transmembrane region" description="Helical" evidence="7">
    <location>
        <begin position="184"/>
        <end position="203"/>
    </location>
</feature>
<feature type="transmembrane region" description="Helical" evidence="7">
    <location>
        <begin position="161"/>
        <end position="178"/>
    </location>
</feature>
<dbReference type="GO" id="GO:0003954">
    <property type="term" value="F:NADH dehydrogenase activity"/>
    <property type="evidence" value="ECO:0007669"/>
    <property type="project" value="TreeGrafter"/>
</dbReference>
<gene>
    <name evidence="10" type="primary">nuoL</name>
    <name evidence="10" type="ORF">GPL21_03775</name>
</gene>
<organism evidence="10 11">
    <name type="scientific">Bradyrhizobium pachyrhizi</name>
    <dbReference type="NCBI Taxonomy" id="280333"/>
    <lineage>
        <taxon>Bacteria</taxon>
        <taxon>Pseudomonadati</taxon>
        <taxon>Pseudomonadota</taxon>
        <taxon>Alphaproteobacteria</taxon>
        <taxon>Hyphomicrobiales</taxon>
        <taxon>Nitrobacteraceae</taxon>
        <taxon>Bradyrhizobium</taxon>
    </lineage>
</organism>
<feature type="transmembrane region" description="Helical" evidence="7">
    <location>
        <begin position="563"/>
        <end position="583"/>
    </location>
</feature>
<comment type="caution">
    <text evidence="10">The sequence shown here is derived from an EMBL/GenBank/DDBJ whole genome shotgun (WGS) entry which is preliminary data.</text>
</comment>
<feature type="region of interest" description="Disordered" evidence="6">
    <location>
        <begin position="33"/>
        <end position="69"/>
    </location>
</feature>
<evidence type="ECO:0000256" key="7">
    <source>
        <dbReference type="SAM" id="Phobius"/>
    </source>
</evidence>
<dbReference type="GO" id="GO:0012505">
    <property type="term" value="C:endomembrane system"/>
    <property type="evidence" value="ECO:0007669"/>
    <property type="project" value="UniProtKB-SubCell"/>
</dbReference>
<dbReference type="RefSeq" id="WP_157341118.1">
    <property type="nucleotide sequence ID" value="NZ_CP121667.1"/>
</dbReference>
<evidence type="ECO:0000259" key="8">
    <source>
        <dbReference type="Pfam" id="PF00361"/>
    </source>
</evidence>
<evidence type="ECO:0000256" key="3">
    <source>
        <dbReference type="ARBA" id="ARBA00022989"/>
    </source>
</evidence>
<dbReference type="PRINTS" id="PR01435">
    <property type="entry name" value="NPOXDRDTASE5"/>
</dbReference>
<keyword evidence="3 7" id="KW-1133">Transmembrane helix</keyword>
<dbReference type="PRINTS" id="PR01434">
    <property type="entry name" value="NADHDHGNASE5"/>
</dbReference>
<feature type="transmembrane region" description="Helical" evidence="7">
    <location>
        <begin position="331"/>
        <end position="352"/>
    </location>
</feature>
<dbReference type="EMBL" id="WQNF01000002">
    <property type="protein sequence ID" value="MVT64232.1"/>
    <property type="molecule type" value="Genomic_DNA"/>
</dbReference>
<dbReference type="Pfam" id="PF00662">
    <property type="entry name" value="Proton_antipo_N"/>
    <property type="match status" value="1"/>
</dbReference>
<sequence length="690" mass="75979">MVQAIVFLPLLGAILAGIISLVGAHARCPSGDTVGHHDDAHGDAHASAAHDDHGHDDHGHDDHHVSEPPAAGSRLAELITTGLLFVSAALSWFTLVDVGFMHHDARVVLLPWITSGDLQVAWTLRVDTLTAVMLVVVNTVSALVHLYSIGYMDEDPNRPRFFGYLSLFTFAMLMLVTSDNLVQLFFGWEGVGLASYLLIGFWYQKPSANAAAIKAFVVNRVGDFGFALGIFAIYALVGSTDFETIFHAAPGLTGKTMNFFGWQADALTLTCLLLFMGAMGKSAQFLLHTWLPDAMEGPTPVSALIHAATMVTAGVFMVARLSPLFELSPTAQAVVMFFGATTAFFAATIGLVQNDIKRIVAYSTCSQLGYMFVAMGAGAYSVGMFHLFTHAFFKALLFLGSGSVIYAMHHEQDIRNMGGLWRKIPYTFAVMCIGTLALTGFPLFAGYFSKDAIIEAAYAAHNPFATYAYLLTIAAAGLTSFYSWRLIFKTFFGEPHDQKHYEAAHESPVWMLVPIGVLAAGSILAGLPFKELFVNPHGVEEFFRESVKMNPHILEDMEHMPGWLAPLPTVMMALGLFISYLFYIRRPYLPVELAQQQPMLYQFLLNKWYFDELYDWIFVRPAKWLGYTLWKKGDGFIIDGFGPDGVSARVLDVTRNVVKLQTGYLYHYAFAMLIGAAGLITWFMFGLGGQ</sequence>
<evidence type="ECO:0000313" key="10">
    <source>
        <dbReference type="EMBL" id="MVT64232.1"/>
    </source>
</evidence>
<dbReference type="AlphaFoldDB" id="A0A844SLC5"/>
<name>A0A844SLC5_9BRAD</name>
<feature type="transmembrane region" description="Helical" evidence="7">
    <location>
        <begin position="468"/>
        <end position="488"/>
    </location>
</feature>
<proteinExistence type="predicted"/>
<evidence type="ECO:0000256" key="5">
    <source>
        <dbReference type="RuleBase" id="RU000320"/>
    </source>
</evidence>
<feature type="transmembrane region" description="Helical" evidence="7">
    <location>
        <begin position="509"/>
        <end position="529"/>
    </location>
</feature>
<dbReference type="Pfam" id="PF00361">
    <property type="entry name" value="Proton_antipo_M"/>
    <property type="match status" value="1"/>
</dbReference>
<dbReference type="NCBIfam" id="NF005141">
    <property type="entry name" value="PRK06590.1"/>
    <property type="match status" value="1"/>
</dbReference>
<keyword evidence="4 7" id="KW-0472">Membrane</keyword>
<protein>
    <submittedName>
        <fullName evidence="10">NADH-quinone oxidoreductase subunit L</fullName>
    </submittedName>
</protein>
<dbReference type="InterPro" id="IPR003945">
    <property type="entry name" value="NU5C-like"/>
</dbReference>
<dbReference type="GO" id="GO:0015990">
    <property type="term" value="P:electron transport coupled proton transport"/>
    <property type="evidence" value="ECO:0007669"/>
    <property type="project" value="TreeGrafter"/>
</dbReference>
<dbReference type="NCBIfam" id="TIGR01974">
    <property type="entry name" value="NDH_I_L"/>
    <property type="match status" value="1"/>
</dbReference>
<dbReference type="GO" id="GO:0042773">
    <property type="term" value="P:ATP synthesis coupled electron transport"/>
    <property type="evidence" value="ECO:0007669"/>
    <property type="project" value="InterPro"/>
</dbReference>
<dbReference type="PANTHER" id="PTHR42829:SF2">
    <property type="entry name" value="NADH-UBIQUINONE OXIDOREDUCTASE CHAIN 5"/>
    <property type="match status" value="1"/>
</dbReference>
<evidence type="ECO:0000256" key="4">
    <source>
        <dbReference type="ARBA" id="ARBA00023136"/>
    </source>
</evidence>
<evidence type="ECO:0000256" key="2">
    <source>
        <dbReference type="ARBA" id="ARBA00022692"/>
    </source>
</evidence>
<feature type="transmembrane region" description="Helical" evidence="7">
    <location>
        <begin position="387"/>
        <end position="407"/>
    </location>
</feature>
<evidence type="ECO:0000259" key="9">
    <source>
        <dbReference type="Pfam" id="PF00662"/>
    </source>
</evidence>
<dbReference type="Proteomes" id="UP000436468">
    <property type="component" value="Unassembled WGS sequence"/>
</dbReference>
<dbReference type="InterPro" id="IPR018393">
    <property type="entry name" value="NADHpl_OxRdtase_5_subgr"/>
</dbReference>
<keyword evidence="11" id="KW-1185">Reference proteome</keyword>
<evidence type="ECO:0000256" key="6">
    <source>
        <dbReference type="SAM" id="MobiDB-lite"/>
    </source>
</evidence>
<evidence type="ECO:0000256" key="1">
    <source>
        <dbReference type="ARBA" id="ARBA00004127"/>
    </source>
</evidence>
<accession>A0A844SLC5</accession>
<dbReference type="GO" id="GO:0008137">
    <property type="term" value="F:NADH dehydrogenase (ubiquinone) activity"/>
    <property type="evidence" value="ECO:0007669"/>
    <property type="project" value="InterPro"/>
</dbReference>